<accession>A0A558C4H0</accession>
<keyword evidence="4" id="KW-1185">Reference proteome</keyword>
<dbReference type="NCBIfam" id="TIGR04183">
    <property type="entry name" value="Por_Secre_tail"/>
    <property type="match status" value="1"/>
</dbReference>
<evidence type="ECO:0000256" key="1">
    <source>
        <dbReference type="SAM" id="SignalP"/>
    </source>
</evidence>
<evidence type="ECO:0000313" key="4">
    <source>
        <dbReference type="Proteomes" id="UP000317624"/>
    </source>
</evidence>
<dbReference type="EMBL" id="VMRJ01000001">
    <property type="protein sequence ID" value="TVT43646.1"/>
    <property type="molecule type" value="Genomic_DNA"/>
</dbReference>
<proteinExistence type="predicted"/>
<reference evidence="3 4" key="1">
    <citation type="submission" date="2019-07" db="EMBL/GenBank/DDBJ databases">
        <title>Hymenobacter sp. straun FUR1 Genome sequencing and assembly.</title>
        <authorList>
            <person name="Chhetri G."/>
        </authorList>
    </citation>
    <scope>NUCLEOTIDE SEQUENCE [LARGE SCALE GENOMIC DNA]</scope>
    <source>
        <strain evidence="3 4">Fur1</strain>
    </source>
</reference>
<feature type="chain" id="PRO_5021871737" evidence="1">
    <location>
        <begin position="23"/>
        <end position="415"/>
    </location>
</feature>
<dbReference type="InterPro" id="IPR026444">
    <property type="entry name" value="Secre_tail"/>
</dbReference>
<protein>
    <submittedName>
        <fullName evidence="3">T9SS type A sorting domain-containing protein</fullName>
    </submittedName>
</protein>
<organism evidence="3 4">
    <name type="scientific">Hymenobacter setariae</name>
    <dbReference type="NCBI Taxonomy" id="2594794"/>
    <lineage>
        <taxon>Bacteria</taxon>
        <taxon>Pseudomonadati</taxon>
        <taxon>Bacteroidota</taxon>
        <taxon>Cytophagia</taxon>
        <taxon>Cytophagales</taxon>
        <taxon>Hymenobacteraceae</taxon>
        <taxon>Hymenobacter</taxon>
    </lineage>
</organism>
<comment type="caution">
    <text evidence="3">The sequence shown here is derived from an EMBL/GenBank/DDBJ whole genome shotgun (WGS) entry which is preliminary data.</text>
</comment>
<sequence length="415" mass="44960">MLARFLSSLLLLVVVMAPRARAQGGCPDPQATNYTPGATTNDGSCQYAPTTSALPLKTQLADEVAETSGLLYTGGKLWTLNDSGNTPVLFRLDSASGRVVQQVRLSNFNNVDWEDLTADAQYVYVGDFGNNNGDRRDLRILRVAQADLGPAATTATAEAINFSYPDQTDFTPRTNQHNYDCEAFFFANDSLHLFTKNWADLQTRYYTVPARPGTHVARLKGTFNVNGLITAAARNAAGTVAGLLGYSARDGATFVWLLSGYRGTGFLQANKRRIELPNALLIGQAEGLCFVSNTRAFVSNERFSNILVNVPQQLYSLRLGNWLPASVLATKNAVASKVVFSAVPNPTSHTLRVTRTSNEAARLVLYDLLGRVLLTAALPAGHLTQTLDLGTIAEGQYSLQLESSRGVYAQKVVVQ</sequence>
<evidence type="ECO:0000259" key="2">
    <source>
        <dbReference type="Pfam" id="PF18962"/>
    </source>
</evidence>
<dbReference type="AlphaFoldDB" id="A0A558C4H0"/>
<dbReference type="Proteomes" id="UP000317624">
    <property type="component" value="Unassembled WGS sequence"/>
</dbReference>
<gene>
    <name evidence="3" type="ORF">FNT36_06060</name>
</gene>
<name>A0A558C4H0_9BACT</name>
<dbReference type="Pfam" id="PF18962">
    <property type="entry name" value="Por_Secre_tail"/>
    <property type="match status" value="1"/>
</dbReference>
<feature type="signal peptide" evidence="1">
    <location>
        <begin position="1"/>
        <end position="22"/>
    </location>
</feature>
<feature type="domain" description="Secretion system C-terminal sorting" evidence="2">
    <location>
        <begin position="344"/>
        <end position="414"/>
    </location>
</feature>
<dbReference type="OrthoDB" id="9801244at2"/>
<evidence type="ECO:0000313" key="3">
    <source>
        <dbReference type="EMBL" id="TVT43646.1"/>
    </source>
</evidence>
<keyword evidence="1" id="KW-0732">Signal</keyword>